<feature type="compositionally biased region" description="Low complexity" evidence="1">
    <location>
        <begin position="185"/>
        <end position="199"/>
    </location>
</feature>
<accession>A0ABN6Y6E4</accession>
<evidence type="ECO:0000313" key="2">
    <source>
        <dbReference type="EMBL" id="BDZ52753.1"/>
    </source>
</evidence>
<name>A0ABN6Y6E4_9MICO</name>
<evidence type="ECO:0000256" key="1">
    <source>
        <dbReference type="SAM" id="MobiDB-lite"/>
    </source>
</evidence>
<sequence length="231" mass="25061">MIDFGGARCILCDDDLPADTADERIPRAISRLRLVCAECYGLVVDSEEDDDPHGLSSTLRRAFADTPERASDAVGWGARDGGRKAWLTAHARPIAFYPEEDVHLVRVHEAEEAFAIVADGRAIAVAAPVGVDRDLYIAGAIEEALGLDEDAVSIAHTTSRHVIIEIADEDELFERVLRTTTARRASATTRTWTPAPTSSGRWSATRAGGRGWESQAEPPASGEDFSRNLLH</sequence>
<reference evidence="3" key="1">
    <citation type="journal article" date="2019" name="Int. J. Syst. Evol. Microbiol.">
        <title>The Global Catalogue of Microorganisms (GCM) 10K type strain sequencing project: providing services to taxonomists for standard genome sequencing and annotation.</title>
        <authorList>
            <consortium name="The Broad Institute Genomics Platform"/>
            <consortium name="The Broad Institute Genome Sequencing Center for Infectious Disease"/>
            <person name="Wu L."/>
            <person name="Ma J."/>
        </authorList>
    </citation>
    <scope>NUCLEOTIDE SEQUENCE [LARGE SCALE GENOMIC DNA]</scope>
    <source>
        <strain evidence="3">NBRC 108728</strain>
    </source>
</reference>
<keyword evidence="3" id="KW-1185">Reference proteome</keyword>
<keyword evidence="2" id="KW-0614">Plasmid</keyword>
<proteinExistence type="predicted"/>
<dbReference type="Proteomes" id="UP001321486">
    <property type="component" value="Plasmid pNBRC108728a"/>
</dbReference>
<organism evidence="2 3">
    <name type="scientific">Frondihabitans sucicola</name>
    <dbReference type="NCBI Taxonomy" id="1268041"/>
    <lineage>
        <taxon>Bacteria</taxon>
        <taxon>Bacillati</taxon>
        <taxon>Actinomycetota</taxon>
        <taxon>Actinomycetes</taxon>
        <taxon>Micrococcales</taxon>
        <taxon>Microbacteriaceae</taxon>
        <taxon>Frondihabitans</taxon>
    </lineage>
</organism>
<dbReference type="RefSeq" id="WP_286347035.1">
    <property type="nucleotide sequence ID" value="NZ_AP027733.1"/>
</dbReference>
<geneLocation type="plasmid" evidence="2 3">
    <name>pNBRC108728a</name>
</geneLocation>
<feature type="region of interest" description="Disordered" evidence="1">
    <location>
        <begin position="185"/>
        <end position="231"/>
    </location>
</feature>
<dbReference type="EMBL" id="AP027733">
    <property type="protein sequence ID" value="BDZ52753.1"/>
    <property type="molecule type" value="Genomic_DNA"/>
</dbReference>
<gene>
    <name evidence="2" type="ORF">GCM10025867_49940</name>
</gene>
<evidence type="ECO:0000313" key="3">
    <source>
        <dbReference type="Proteomes" id="UP001321486"/>
    </source>
</evidence>
<protein>
    <submittedName>
        <fullName evidence="2">Uncharacterized protein</fullName>
    </submittedName>
</protein>